<keyword evidence="3" id="KW-1185">Reference proteome</keyword>
<dbReference type="RefSeq" id="WP_051313410.1">
    <property type="nucleotide sequence ID" value="NZ_AUBJ02000001.1"/>
</dbReference>
<gene>
    <name evidence="2" type="ORF">G443_002277</name>
</gene>
<protein>
    <submittedName>
        <fullName evidence="2">Anhydro-N-acetylmuramic acid kinase</fullName>
    </submittedName>
</protein>
<evidence type="ECO:0000313" key="2">
    <source>
        <dbReference type="EMBL" id="MCP2332007.1"/>
    </source>
</evidence>
<dbReference type="Pfam" id="PF03702">
    <property type="entry name" value="AnmK"/>
    <property type="match status" value="1"/>
</dbReference>
<dbReference type="PANTHER" id="PTHR30605">
    <property type="entry name" value="ANHYDRO-N-ACETYLMURAMIC ACID KINASE"/>
    <property type="match status" value="1"/>
</dbReference>
<evidence type="ECO:0000313" key="3">
    <source>
        <dbReference type="Proteomes" id="UP000791080"/>
    </source>
</evidence>
<dbReference type="InterPro" id="IPR043129">
    <property type="entry name" value="ATPase_NBD"/>
</dbReference>
<dbReference type="Gene3D" id="3.30.420.40">
    <property type="match status" value="2"/>
</dbReference>
<feature type="region of interest" description="Disordered" evidence="1">
    <location>
        <begin position="365"/>
        <end position="385"/>
    </location>
</feature>
<proteinExistence type="predicted"/>
<sequence>MDAVDVAVVDLALSGDAVRLDTLGTDAVEYPPRLRARLAAALPPGRCDTAELCQLDTEVGQAFAAAARHGLARWGGGAAGLVGSLGQTIYHWVDGGRCRGTLQIGQPAWIAEATGLPVISDLRARDVAAGGHGAPLAALLDSWWLAAVSAGSDQPPSRGTTVALNLGGIANITVASGPDVVAYDTGPANALLDAACLELTRGRHDHDPGGTLAADGRVLDGLLDRLLADPYYAAPPPKSTGKEYFNGDYLRTALASWWGDRPDDGRPGTADLLATLVELTARTVADACARHRADRVVVSGGGVGNRTLMSALARAVAPAEVVTAEALGLPSDGKEACLAALLGFLGWHGLPANLPSATGASGPRLLGSITPGADPLTLPQPHPQRPRRLLLGEVDRQLPTAI</sequence>
<dbReference type="NCBIfam" id="NF007146">
    <property type="entry name" value="PRK09585.2-6"/>
    <property type="match status" value="1"/>
</dbReference>
<evidence type="ECO:0000256" key="1">
    <source>
        <dbReference type="SAM" id="MobiDB-lite"/>
    </source>
</evidence>
<keyword evidence="2" id="KW-0808">Transferase</keyword>
<accession>A0ABT1JHM8</accession>
<dbReference type="InterPro" id="IPR005338">
    <property type="entry name" value="Anhydro_N_Ac-Mur_kinase"/>
</dbReference>
<dbReference type="Proteomes" id="UP000791080">
    <property type="component" value="Unassembled WGS sequence"/>
</dbReference>
<dbReference type="SUPFAM" id="SSF53067">
    <property type="entry name" value="Actin-like ATPase domain"/>
    <property type="match status" value="1"/>
</dbReference>
<keyword evidence="2" id="KW-0418">Kinase</keyword>
<comment type="caution">
    <text evidence="2">The sequence shown here is derived from an EMBL/GenBank/DDBJ whole genome shotgun (WGS) entry which is preliminary data.</text>
</comment>
<reference evidence="2 3" key="1">
    <citation type="submission" date="2022-06" db="EMBL/GenBank/DDBJ databases">
        <title>Genomic Encyclopedia of Type Strains, Phase I: the one thousand microbial genomes (KMG-I) project.</title>
        <authorList>
            <person name="Kyrpides N."/>
        </authorList>
    </citation>
    <scope>NUCLEOTIDE SEQUENCE [LARGE SCALE GENOMIC DNA]</scope>
    <source>
        <strain evidence="2 3">DSM 43889</strain>
    </source>
</reference>
<dbReference type="GO" id="GO:0016301">
    <property type="term" value="F:kinase activity"/>
    <property type="evidence" value="ECO:0007669"/>
    <property type="project" value="UniProtKB-KW"/>
</dbReference>
<organism evidence="2 3">
    <name type="scientific">Actinoalloteichus caeruleus DSM 43889</name>
    <dbReference type="NCBI Taxonomy" id="1120930"/>
    <lineage>
        <taxon>Bacteria</taxon>
        <taxon>Bacillati</taxon>
        <taxon>Actinomycetota</taxon>
        <taxon>Actinomycetes</taxon>
        <taxon>Pseudonocardiales</taxon>
        <taxon>Pseudonocardiaceae</taxon>
        <taxon>Actinoalloteichus</taxon>
        <taxon>Actinoalloteichus cyanogriseus</taxon>
    </lineage>
</organism>
<dbReference type="EMBL" id="AUBJ02000001">
    <property type="protein sequence ID" value="MCP2332007.1"/>
    <property type="molecule type" value="Genomic_DNA"/>
</dbReference>
<dbReference type="PANTHER" id="PTHR30605:SF0">
    <property type="entry name" value="ANHYDRO-N-ACETYLMURAMIC ACID KINASE"/>
    <property type="match status" value="1"/>
</dbReference>
<name>A0ABT1JHM8_ACTCY</name>